<evidence type="ECO:0000256" key="4">
    <source>
        <dbReference type="SAM" id="MobiDB-lite"/>
    </source>
</evidence>
<feature type="region of interest" description="Disordered" evidence="4">
    <location>
        <begin position="552"/>
        <end position="590"/>
    </location>
</feature>
<dbReference type="AlphaFoldDB" id="A0AA38M268"/>
<accession>A0AA38M268</accession>
<dbReference type="SMART" id="SM00369">
    <property type="entry name" value="LRR_TYP"/>
    <property type="match status" value="11"/>
</dbReference>
<dbReference type="Pfam" id="PF00560">
    <property type="entry name" value="LRR_1"/>
    <property type="match status" value="1"/>
</dbReference>
<dbReference type="InterPro" id="IPR000483">
    <property type="entry name" value="Cys-rich_flank_reg_C"/>
</dbReference>
<dbReference type="PROSITE" id="PS51450">
    <property type="entry name" value="LRR"/>
    <property type="match status" value="2"/>
</dbReference>
<evidence type="ECO:0000256" key="6">
    <source>
        <dbReference type="SAM" id="SignalP"/>
    </source>
</evidence>
<dbReference type="InterPro" id="IPR050333">
    <property type="entry name" value="SLRP"/>
</dbReference>
<feature type="domain" description="LRRCT" evidence="7">
    <location>
        <begin position="458"/>
        <end position="502"/>
    </location>
</feature>
<reference evidence="8" key="1">
    <citation type="journal article" date="2023" name="G3 (Bethesda)">
        <title>Whole genome assemblies of Zophobas morio and Tenebrio molitor.</title>
        <authorList>
            <person name="Kaur S."/>
            <person name="Stinson S.A."/>
            <person name="diCenzo G.C."/>
        </authorList>
    </citation>
    <scope>NUCLEOTIDE SEQUENCE</scope>
    <source>
        <strain evidence="8">QUZm001</strain>
    </source>
</reference>
<dbReference type="SMART" id="SM00082">
    <property type="entry name" value="LRRCT"/>
    <property type="match status" value="1"/>
</dbReference>
<dbReference type="InterPro" id="IPR003591">
    <property type="entry name" value="Leu-rich_rpt_typical-subtyp"/>
</dbReference>
<feature type="chain" id="PRO_5041336677" description="LRRCT domain-containing protein" evidence="6">
    <location>
        <begin position="20"/>
        <end position="677"/>
    </location>
</feature>
<feature type="compositionally biased region" description="Basic and acidic residues" evidence="4">
    <location>
        <begin position="552"/>
        <end position="563"/>
    </location>
</feature>
<keyword evidence="5" id="KW-1133">Transmembrane helix</keyword>
<dbReference type="InterPro" id="IPR032675">
    <property type="entry name" value="LRR_dom_sf"/>
</dbReference>
<proteinExistence type="predicted"/>
<evidence type="ECO:0000256" key="3">
    <source>
        <dbReference type="ARBA" id="ARBA00022737"/>
    </source>
</evidence>
<comment type="caution">
    <text evidence="8">The sequence shown here is derived from an EMBL/GenBank/DDBJ whole genome shotgun (WGS) entry which is preliminary data.</text>
</comment>
<feature type="region of interest" description="Disordered" evidence="4">
    <location>
        <begin position="616"/>
        <end position="677"/>
    </location>
</feature>
<feature type="transmembrane region" description="Helical" evidence="5">
    <location>
        <begin position="515"/>
        <end position="536"/>
    </location>
</feature>
<feature type="compositionally biased region" description="Polar residues" evidence="4">
    <location>
        <begin position="617"/>
        <end position="627"/>
    </location>
</feature>
<dbReference type="Gene3D" id="3.80.10.10">
    <property type="entry name" value="Ribonuclease Inhibitor"/>
    <property type="match status" value="4"/>
</dbReference>
<protein>
    <recommendedName>
        <fullName evidence="7">LRRCT domain-containing protein</fullName>
    </recommendedName>
</protein>
<dbReference type="EMBL" id="JALNTZ010000010">
    <property type="protein sequence ID" value="KAJ3639427.1"/>
    <property type="molecule type" value="Genomic_DNA"/>
</dbReference>
<evidence type="ECO:0000259" key="7">
    <source>
        <dbReference type="SMART" id="SM00082"/>
    </source>
</evidence>
<evidence type="ECO:0000256" key="5">
    <source>
        <dbReference type="SAM" id="Phobius"/>
    </source>
</evidence>
<keyword evidence="5" id="KW-0472">Membrane</keyword>
<dbReference type="PANTHER" id="PTHR45712:SF22">
    <property type="entry name" value="INSULIN-LIKE GROWTH FACTOR-BINDING PROTEIN COMPLEX ACID LABILE SUBUNIT"/>
    <property type="match status" value="1"/>
</dbReference>
<organism evidence="8 9">
    <name type="scientific">Zophobas morio</name>
    <dbReference type="NCBI Taxonomy" id="2755281"/>
    <lineage>
        <taxon>Eukaryota</taxon>
        <taxon>Metazoa</taxon>
        <taxon>Ecdysozoa</taxon>
        <taxon>Arthropoda</taxon>
        <taxon>Hexapoda</taxon>
        <taxon>Insecta</taxon>
        <taxon>Pterygota</taxon>
        <taxon>Neoptera</taxon>
        <taxon>Endopterygota</taxon>
        <taxon>Coleoptera</taxon>
        <taxon>Polyphaga</taxon>
        <taxon>Cucujiformia</taxon>
        <taxon>Tenebrionidae</taxon>
        <taxon>Zophobas</taxon>
    </lineage>
</organism>
<dbReference type="PANTHER" id="PTHR45712">
    <property type="entry name" value="AGAP008170-PA"/>
    <property type="match status" value="1"/>
</dbReference>
<feature type="compositionally biased region" description="Basic residues" evidence="4">
    <location>
        <begin position="631"/>
        <end position="642"/>
    </location>
</feature>
<dbReference type="Proteomes" id="UP001168821">
    <property type="component" value="Unassembled WGS sequence"/>
</dbReference>
<feature type="compositionally biased region" description="Basic and acidic residues" evidence="4">
    <location>
        <begin position="570"/>
        <end position="585"/>
    </location>
</feature>
<sequence length="677" mass="77863">MTLKGVVLCTIYLLSVTTCFYTTPQCARGCICSLNFTDCKYNHFEELPQGLDPNVTVLDLAYNEFKESPSQLRNYPTLVNLNLSHNQIQTLGARAFYNLRNLKLLDLTHNMLSNWGDIGSNAFASTKQLTFLDFSHNPLRSLPREKNPLHIPSLEILRLNNCSIENLNSKIIEKLPNLQELHLSENPIKFLQADFVSHSLKFLDLSRCNLQDISTTVFRNLSSLQTIYMQQNINLKKFYCDSPSLLYLDLSDCNLEIIPSGNLPNVYEANFHGNHFRMIPKFSFKNYTNLKMLDLSYNAISSIEENAFYGLDYIQRIDLSQNTLSDLNRDLFDTNRELKFLNMSRNYFSELENLISDSLEILDLSLCEIHSIDFDSLIDMPRLKILNLSKNIISLLPNDWQAGSLLSLDVSLCRIKNVNNRTFASMPSLRQVNLAGNRLTSAAPEAFGQVISIDISDNPWRCDCPSLKPLYQWLSKTGKRMDRLYCQSPEMHEGKPWLSACQKEWHPELTRNDSIWWYTTGLIVTVFVILFVILAMRRMYLLKEKRIREAEAARRTEERETLRRMQRVQAEAREEASRNAPDPRELQTPPSYNEALLLPRLDSSHPSLSGSLHSIVSKHSITGSNPDVSKRGRPRRKRRRRKSDSSEGQRASRVVVDSDTTSDPERPQPRTTLESDF</sequence>
<evidence type="ECO:0000256" key="1">
    <source>
        <dbReference type="ARBA" id="ARBA00022614"/>
    </source>
</evidence>
<keyword evidence="9" id="KW-1185">Reference proteome</keyword>
<dbReference type="InterPro" id="IPR001611">
    <property type="entry name" value="Leu-rich_rpt"/>
</dbReference>
<feature type="signal peptide" evidence="6">
    <location>
        <begin position="1"/>
        <end position="19"/>
    </location>
</feature>
<dbReference type="SUPFAM" id="SSF52047">
    <property type="entry name" value="RNI-like"/>
    <property type="match status" value="1"/>
</dbReference>
<gene>
    <name evidence="8" type="ORF">Zmor_002788</name>
</gene>
<dbReference type="Pfam" id="PF13855">
    <property type="entry name" value="LRR_8"/>
    <property type="match status" value="3"/>
</dbReference>
<keyword evidence="3" id="KW-0677">Repeat</keyword>
<dbReference type="GO" id="GO:0071944">
    <property type="term" value="C:cell periphery"/>
    <property type="evidence" value="ECO:0007669"/>
    <property type="project" value="UniProtKB-ARBA"/>
</dbReference>
<evidence type="ECO:0000256" key="2">
    <source>
        <dbReference type="ARBA" id="ARBA00022729"/>
    </source>
</evidence>
<keyword evidence="1" id="KW-0433">Leucine-rich repeat</keyword>
<keyword evidence="5" id="KW-0812">Transmembrane</keyword>
<name>A0AA38M268_9CUCU</name>
<evidence type="ECO:0000313" key="9">
    <source>
        <dbReference type="Proteomes" id="UP001168821"/>
    </source>
</evidence>
<evidence type="ECO:0000313" key="8">
    <source>
        <dbReference type="EMBL" id="KAJ3639427.1"/>
    </source>
</evidence>
<keyword evidence="2 6" id="KW-0732">Signal</keyword>